<protein>
    <submittedName>
        <fullName evidence="1">Uncharacterized protein</fullName>
    </submittedName>
</protein>
<dbReference type="Proteomes" id="UP000188586">
    <property type="component" value="Unassembled WGS sequence"/>
</dbReference>
<gene>
    <name evidence="1" type="ORF">BOX24_09575</name>
</gene>
<name>A0A1V3SV01_9BACT</name>
<evidence type="ECO:0000313" key="2">
    <source>
        <dbReference type="Proteomes" id="UP000188586"/>
    </source>
</evidence>
<evidence type="ECO:0000313" key="1">
    <source>
        <dbReference type="EMBL" id="OOH71268.1"/>
    </source>
</evidence>
<dbReference type="EMBL" id="MPOJ01000018">
    <property type="protein sequence ID" value="OOH71268.1"/>
    <property type="molecule type" value="Genomic_DNA"/>
</dbReference>
<sequence length="69" mass="8486">MEKLFWRWMSSHKFPNGHQFFSEMIFDFQKIHFLSRKLPHFFFEKKLLLGLVCSMKISIRFGSKIQILF</sequence>
<proteinExistence type="predicted"/>
<dbReference type="AlphaFoldDB" id="A0A1V3SV01"/>
<organism evidence="1 2">
    <name type="scientific">Leptospirillum ferriphilum</name>
    <dbReference type="NCBI Taxonomy" id="178606"/>
    <lineage>
        <taxon>Bacteria</taxon>
        <taxon>Pseudomonadati</taxon>
        <taxon>Nitrospirota</taxon>
        <taxon>Nitrospiria</taxon>
        <taxon>Nitrospirales</taxon>
        <taxon>Nitrospiraceae</taxon>
        <taxon>Leptospirillum</taxon>
    </lineage>
</organism>
<comment type="caution">
    <text evidence="1">The sequence shown here is derived from an EMBL/GenBank/DDBJ whole genome shotgun (WGS) entry which is preliminary data.</text>
</comment>
<accession>A0A1V3SV01</accession>
<reference evidence="1 2" key="1">
    <citation type="submission" date="2016-11" db="EMBL/GenBank/DDBJ databases">
        <title>Comparative genomics of co-occurring bacteria in distinct bioleaching systems unravels niche-specific adaptation.</title>
        <authorList>
            <person name="Zhang X."/>
            <person name="Liu X."/>
            <person name="Yin H."/>
        </authorList>
    </citation>
    <scope>NUCLEOTIDE SEQUENCE [LARGE SCALE GENOMIC DNA]</scope>
    <source>
        <strain evidence="1 2">DX</strain>
    </source>
</reference>